<comment type="caution">
    <text evidence="1">The sequence shown here is derived from an EMBL/GenBank/DDBJ whole genome shotgun (WGS) entry which is preliminary data.</text>
</comment>
<dbReference type="EMBL" id="JBAMZK010000026">
    <property type="protein sequence ID" value="KAL0503588.1"/>
    <property type="molecule type" value="Genomic_DNA"/>
</dbReference>
<name>A0AAW3AEE8_9TRYP</name>
<reference evidence="1 2" key="1">
    <citation type="submission" date="2024-02" db="EMBL/GenBank/DDBJ databases">
        <title>FIRST GENOME SEQUENCES OF Leishmania (Viannia) shawi, Leishmania (Viannia) lindenbergi AND Leishmania (Viannia) utingensis.</title>
        <authorList>
            <person name="Resadore F."/>
            <person name="Custodio M.G.F."/>
            <person name="Boite M.C."/>
            <person name="Cupolillo E."/>
            <person name="Ferreira G.E.M."/>
        </authorList>
    </citation>
    <scope>NUCLEOTIDE SEQUENCE [LARGE SCALE GENOMIC DNA]</scope>
    <source>
        <strain evidence="1 2">MHOM/BR/1966/M15733</strain>
    </source>
</reference>
<dbReference type="Proteomes" id="UP001500131">
    <property type="component" value="Unassembled WGS sequence"/>
</dbReference>
<gene>
    <name evidence="1" type="ORF">Q4I31_004341</name>
</gene>
<organism evidence="1 2">
    <name type="scientific">Leishmania lindenbergi</name>
    <dbReference type="NCBI Taxonomy" id="651832"/>
    <lineage>
        <taxon>Eukaryota</taxon>
        <taxon>Discoba</taxon>
        <taxon>Euglenozoa</taxon>
        <taxon>Kinetoplastea</taxon>
        <taxon>Metakinetoplastina</taxon>
        <taxon>Trypanosomatida</taxon>
        <taxon>Trypanosomatidae</taxon>
        <taxon>Leishmaniinae</taxon>
        <taxon>Leishmania</taxon>
    </lineage>
</organism>
<proteinExistence type="predicted"/>
<keyword evidence="2" id="KW-1185">Reference proteome</keyword>
<evidence type="ECO:0000313" key="2">
    <source>
        <dbReference type="Proteomes" id="UP001500131"/>
    </source>
</evidence>
<sequence>MHKTSGTSSLSFHVLCHAFIPTTNQLLLRPPPPPPLSPSAHWPHVRAHSRISTPPGHSSCSLSLFSLRFFFFLLLFLRAIMSRSQEINDSAAEAMRRADNADAPEYWTEVPHPESCTTAQQQQLNDAAAEAMRRADVAYTKDDEL</sequence>
<dbReference type="AlphaFoldDB" id="A0AAW3AEE8"/>
<protein>
    <submittedName>
        <fullName evidence="1">Uncharacterized protein</fullName>
    </submittedName>
</protein>
<evidence type="ECO:0000313" key="1">
    <source>
        <dbReference type="EMBL" id="KAL0503588.1"/>
    </source>
</evidence>
<accession>A0AAW3AEE8</accession>